<dbReference type="EMBL" id="JAFVMH010000010">
    <property type="protein sequence ID" value="MBO1326428.1"/>
    <property type="molecule type" value="Genomic_DNA"/>
</dbReference>
<keyword evidence="11 12" id="KW-0961">Cell wall biogenesis/degradation</keyword>
<keyword evidence="16" id="KW-1185">Reference proteome</keyword>
<dbReference type="PANTHER" id="PTHR22926">
    <property type="entry name" value="PHOSPHO-N-ACETYLMURAMOYL-PENTAPEPTIDE-TRANSFERASE"/>
    <property type="match status" value="1"/>
</dbReference>
<keyword evidence="10 12" id="KW-0131">Cell cycle</keyword>
<dbReference type="Pfam" id="PF00953">
    <property type="entry name" value="Glycos_transf_4"/>
    <property type="match status" value="1"/>
</dbReference>
<keyword evidence="6 12" id="KW-0133">Cell shape</keyword>
<evidence type="ECO:0000256" key="7">
    <source>
        <dbReference type="ARBA" id="ARBA00022984"/>
    </source>
</evidence>
<evidence type="ECO:0000313" key="15">
    <source>
        <dbReference type="EMBL" id="MBO1326428.1"/>
    </source>
</evidence>
<dbReference type="InterPro" id="IPR003524">
    <property type="entry name" value="PNAcMuramoyl-5peptid_Trfase"/>
</dbReference>
<evidence type="ECO:0000256" key="14">
    <source>
        <dbReference type="PIRSR" id="PIRSR600715-1"/>
    </source>
</evidence>
<accession>A0A939HL45</accession>
<comment type="catalytic activity">
    <reaction evidence="12">
        <text>UDP-N-acetyl-alpha-D-muramoyl-L-alanyl-gamma-D-glutamyl-meso-2,6-diaminopimeloyl-D-alanyl-D-alanine + di-trans,octa-cis-undecaprenyl phosphate = di-trans,octa-cis-undecaprenyl diphospho-N-acetyl-alpha-D-muramoyl-L-alanyl-D-glutamyl-meso-2,6-diaminopimeloyl-D-alanyl-D-alanine + UMP</text>
        <dbReference type="Rhea" id="RHEA:28386"/>
        <dbReference type="ChEBI" id="CHEBI:57865"/>
        <dbReference type="ChEBI" id="CHEBI:60392"/>
        <dbReference type="ChEBI" id="CHEBI:61386"/>
        <dbReference type="ChEBI" id="CHEBI:61387"/>
        <dbReference type="EC" id="2.7.8.13"/>
    </reaction>
</comment>
<evidence type="ECO:0000256" key="10">
    <source>
        <dbReference type="ARBA" id="ARBA00023306"/>
    </source>
</evidence>
<comment type="similarity">
    <text evidence="2 12">Belongs to the glycosyltransferase 4 family. MraY subfamily.</text>
</comment>
<organism evidence="15 16">
    <name type="scientific">Acetobacter garciniae</name>
    <dbReference type="NCBI Taxonomy" id="2817435"/>
    <lineage>
        <taxon>Bacteria</taxon>
        <taxon>Pseudomonadati</taxon>
        <taxon>Pseudomonadota</taxon>
        <taxon>Alphaproteobacteria</taxon>
        <taxon>Acetobacterales</taxon>
        <taxon>Acetobacteraceae</taxon>
        <taxon>Acetobacter</taxon>
    </lineage>
</organism>
<keyword evidence="7 12" id="KW-0573">Peptidoglycan synthesis</keyword>
<keyword evidence="12 14" id="KW-0460">Magnesium</keyword>
<feature type="transmembrane region" description="Helical" evidence="12">
    <location>
        <begin position="342"/>
        <end position="361"/>
    </location>
</feature>
<dbReference type="CDD" id="cd06852">
    <property type="entry name" value="GT_MraY"/>
    <property type="match status" value="1"/>
</dbReference>
<comment type="caution">
    <text evidence="15">The sequence shown here is derived from an EMBL/GenBank/DDBJ whole genome shotgun (WGS) entry which is preliminary data.</text>
</comment>
<keyword evidence="12 14" id="KW-0479">Metal-binding</keyword>
<dbReference type="GO" id="GO:0008963">
    <property type="term" value="F:phospho-N-acetylmuramoyl-pentapeptide-transferase activity"/>
    <property type="evidence" value="ECO:0007669"/>
    <property type="project" value="UniProtKB-UniRule"/>
</dbReference>
<gene>
    <name evidence="12" type="primary">mraY</name>
    <name evidence="15" type="ORF">J2D77_14845</name>
</gene>
<comment type="function">
    <text evidence="12">Catalyzes the initial step of the lipid cycle reactions in the biosynthesis of the cell wall peptidoglycan: transfers peptidoglycan precursor phospho-MurNAc-pentapeptide from UDP-MurNAc-pentapeptide onto the lipid carrier undecaprenyl phosphate, yielding undecaprenyl-pyrophosphoryl-MurNAc-pentapeptide, known as lipid I.</text>
</comment>
<feature type="transmembrane region" description="Helical" evidence="12">
    <location>
        <begin position="100"/>
        <end position="118"/>
    </location>
</feature>
<dbReference type="InterPro" id="IPR018480">
    <property type="entry name" value="PNAcMuramoyl-5peptid_Trfase_CS"/>
</dbReference>
<dbReference type="PROSITE" id="PS01347">
    <property type="entry name" value="MRAY_1"/>
    <property type="match status" value="1"/>
</dbReference>
<evidence type="ECO:0000313" key="16">
    <source>
        <dbReference type="Proteomes" id="UP000664073"/>
    </source>
</evidence>
<keyword evidence="12" id="KW-1003">Cell membrane</keyword>
<protein>
    <recommendedName>
        <fullName evidence="12 13">Phospho-N-acetylmuramoyl-pentapeptide-transferase</fullName>
        <ecNumber evidence="12 13">2.7.8.13</ecNumber>
    </recommendedName>
    <alternativeName>
        <fullName evidence="12">UDP-MurNAc-pentapeptide phosphotransferase</fullName>
    </alternativeName>
</protein>
<evidence type="ECO:0000256" key="1">
    <source>
        <dbReference type="ARBA" id="ARBA00004141"/>
    </source>
</evidence>
<dbReference type="GO" id="GO:0009252">
    <property type="term" value="P:peptidoglycan biosynthetic process"/>
    <property type="evidence" value="ECO:0007669"/>
    <property type="project" value="UniProtKB-UniRule"/>
</dbReference>
<dbReference type="GO" id="GO:0071555">
    <property type="term" value="P:cell wall organization"/>
    <property type="evidence" value="ECO:0007669"/>
    <property type="project" value="UniProtKB-KW"/>
</dbReference>
<dbReference type="GO" id="GO:0051301">
    <property type="term" value="P:cell division"/>
    <property type="evidence" value="ECO:0007669"/>
    <property type="project" value="UniProtKB-KW"/>
</dbReference>
<dbReference type="Pfam" id="PF10555">
    <property type="entry name" value="MraY_sig1"/>
    <property type="match status" value="1"/>
</dbReference>
<dbReference type="NCBIfam" id="TIGR00445">
    <property type="entry name" value="mraY"/>
    <property type="match status" value="1"/>
</dbReference>
<dbReference type="PROSITE" id="PS01348">
    <property type="entry name" value="MRAY_2"/>
    <property type="match status" value="1"/>
</dbReference>
<dbReference type="GO" id="GO:0046872">
    <property type="term" value="F:metal ion binding"/>
    <property type="evidence" value="ECO:0007669"/>
    <property type="project" value="UniProtKB-KW"/>
</dbReference>
<feature type="binding site" evidence="14">
    <location>
        <position position="196"/>
    </location>
    <ligand>
        <name>Mg(2+)</name>
        <dbReference type="ChEBI" id="CHEBI:18420"/>
    </ligand>
</feature>
<sequence length="364" mass="39091">MLYLLASDAVHGGHVTLLNLLRYISFRAGCACLTALGLSLLLGRPFIARLRQIQRGGQPIRALGPERHLLEKAGTPTMGGVLILIALSVSMLLWGDLQNGFVWAVWLTTLGFGAIGFMDDYRKLARRNTDGLSKRARLGGEFAISLVCGVWLQSMMPPDLANQLAFPFAKDLLLPLGIVFPAFAMIVITGFGNAVNFTDGLDGLAIGPVIIAALVFAILSYLVGNHVFADYLQVHAVPGTGELAVFCAALVGAGLGFLWFNAPPASVFMGDTGSLSLGGALGSLAVAIKHELVLCIVGGLFVVETLSVIIQVSWYKRTGRRVFLMAPVHHHFEKKGWAEPKIVVRFWIISIVLGMCGLATLKLR</sequence>
<evidence type="ECO:0000256" key="9">
    <source>
        <dbReference type="ARBA" id="ARBA00023136"/>
    </source>
</evidence>
<dbReference type="GO" id="GO:0005886">
    <property type="term" value="C:plasma membrane"/>
    <property type="evidence" value="ECO:0007669"/>
    <property type="project" value="UniProtKB-SubCell"/>
</dbReference>
<feature type="transmembrane region" description="Helical" evidence="12">
    <location>
        <begin position="172"/>
        <end position="192"/>
    </location>
</feature>
<evidence type="ECO:0000256" key="11">
    <source>
        <dbReference type="ARBA" id="ARBA00023316"/>
    </source>
</evidence>
<comment type="pathway">
    <text evidence="12">Cell wall biogenesis; peptidoglycan biosynthesis.</text>
</comment>
<evidence type="ECO:0000256" key="6">
    <source>
        <dbReference type="ARBA" id="ARBA00022960"/>
    </source>
</evidence>
<feature type="transmembrane region" description="Helical" evidence="12">
    <location>
        <begin position="243"/>
        <end position="260"/>
    </location>
</feature>
<dbReference type="HAMAP" id="MF_00038">
    <property type="entry name" value="MraY"/>
    <property type="match status" value="1"/>
</dbReference>
<dbReference type="AlphaFoldDB" id="A0A939HL45"/>
<feature type="transmembrane region" description="Helical" evidence="12">
    <location>
        <begin position="204"/>
        <end position="223"/>
    </location>
</feature>
<feature type="transmembrane region" description="Helical" evidence="12">
    <location>
        <begin position="292"/>
        <end position="315"/>
    </location>
</feature>
<proteinExistence type="inferred from homology"/>
<evidence type="ECO:0000256" key="4">
    <source>
        <dbReference type="ARBA" id="ARBA00022679"/>
    </source>
</evidence>
<evidence type="ECO:0000256" key="8">
    <source>
        <dbReference type="ARBA" id="ARBA00022989"/>
    </source>
</evidence>
<keyword evidence="9 12" id="KW-0472">Membrane</keyword>
<feature type="transmembrane region" description="Helical" evidence="12">
    <location>
        <begin position="77"/>
        <end position="94"/>
    </location>
</feature>
<keyword evidence="8 12" id="KW-1133">Transmembrane helix</keyword>
<dbReference type="EC" id="2.7.8.13" evidence="12 13"/>
<dbReference type="RefSeq" id="WP_207847118.1">
    <property type="nucleotide sequence ID" value="NZ_JAFVMH010000010.1"/>
</dbReference>
<feature type="binding site" evidence="14">
    <location>
        <position position="271"/>
    </location>
    <ligand>
        <name>Mg(2+)</name>
        <dbReference type="ChEBI" id="CHEBI:18420"/>
    </ligand>
</feature>
<keyword evidence="5 12" id="KW-0812">Transmembrane</keyword>
<comment type="cofactor">
    <cofactor evidence="12 14">
        <name>Mg(2+)</name>
        <dbReference type="ChEBI" id="CHEBI:18420"/>
    </cofactor>
</comment>
<keyword evidence="3 12" id="KW-0132">Cell division</keyword>
<keyword evidence="4 12" id="KW-0808">Transferase</keyword>
<evidence type="ECO:0000256" key="5">
    <source>
        <dbReference type="ARBA" id="ARBA00022692"/>
    </source>
</evidence>
<comment type="subcellular location">
    <subcellularLocation>
        <location evidence="12">Cell membrane</location>
        <topology evidence="12">Multi-pass membrane protein</topology>
    </subcellularLocation>
    <subcellularLocation>
        <location evidence="1">Membrane</location>
        <topology evidence="1">Multi-pass membrane protein</topology>
    </subcellularLocation>
</comment>
<evidence type="ECO:0000256" key="3">
    <source>
        <dbReference type="ARBA" id="ARBA00022618"/>
    </source>
</evidence>
<feature type="transmembrane region" description="Helical" evidence="12">
    <location>
        <begin position="20"/>
        <end position="42"/>
    </location>
</feature>
<name>A0A939HL45_9PROT</name>
<evidence type="ECO:0000256" key="13">
    <source>
        <dbReference type="NCBIfam" id="TIGR00445"/>
    </source>
</evidence>
<reference evidence="15" key="1">
    <citation type="submission" date="2021-03" db="EMBL/GenBank/DDBJ databases">
        <title>The complete genome sequence of Acetobacter sp. TBRC 12339.</title>
        <authorList>
            <person name="Charoenyingcharoen P."/>
            <person name="Yukphan P."/>
        </authorList>
    </citation>
    <scope>NUCLEOTIDE SEQUENCE</scope>
    <source>
        <strain evidence="15">TBRC 12339</strain>
    </source>
</reference>
<dbReference type="InterPro" id="IPR000715">
    <property type="entry name" value="Glycosyl_transferase_4"/>
</dbReference>
<dbReference type="GO" id="GO:0008360">
    <property type="term" value="P:regulation of cell shape"/>
    <property type="evidence" value="ECO:0007669"/>
    <property type="project" value="UniProtKB-KW"/>
</dbReference>
<evidence type="ECO:0000256" key="12">
    <source>
        <dbReference type="HAMAP-Rule" id="MF_00038"/>
    </source>
</evidence>
<dbReference type="PANTHER" id="PTHR22926:SF5">
    <property type="entry name" value="PHOSPHO-N-ACETYLMURAMOYL-PENTAPEPTIDE-TRANSFERASE HOMOLOG"/>
    <property type="match status" value="1"/>
</dbReference>
<dbReference type="Proteomes" id="UP000664073">
    <property type="component" value="Unassembled WGS sequence"/>
</dbReference>
<evidence type="ECO:0000256" key="2">
    <source>
        <dbReference type="ARBA" id="ARBA00005583"/>
    </source>
</evidence>
<feature type="transmembrane region" description="Helical" evidence="12">
    <location>
        <begin position="138"/>
        <end position="156"/>
    </location>
</feature>